<organism evidence="2 3">
    <name type="scientific">Ceratina calcarata</name>
    <dbReference type="NCBI Taxonomy" id="156304"/>
    <lineage>
        <taxon>Eukaryota</taxon>
        <taxon>Metazoa</taxon>
        <taxon>Ecdysozoa</taxon>
        <taxon>Arthropoda</taxon>
        <taxon>Hexapoda</taxon>
        <taxon>Insecta</taxon>
        <taxon>Pterygota</taxon>
        <taxon>Neoptera</taxon>
        <taxon>Endopterygota</taxon>
        <taxon>Hymenoptera</taxon>
        <taxon>Apocrita</taxon>
        <taxon>Aculeata</taxon>
        <taxon>Apoidea</taxon>
        <taxon>Anthophila</taxon>
        <taxon>Apidae</taxon>
        <taxon>Ceratina</taxon>
        <taxon>Zadontomerus</taxon>
    </lineage>
</organism>
<protein>
    <submittedName>
        <fullName evidence="3">Uncharacterized protein LOC108629999</fullName>
    </submittedName>
</protein>
<dbReference type="InterPro" id="IPR001251">
    <property type="entry name" value="CRAL-TRIO_dom"/>
</dbReference>
<dbReference type="SUPFAM" id="SSF46938">
    <property type="entry name" value="CRAL/TRIO N-terminal domain"/>
    <property type="match status" value="2"/>
</dbReference>
<keyword evidence="2" id="KW-1185">Reference proteome</keyword>
<evidence type="ECO:0000313" key="3">
    <source>
        <dbReference type="RefSeq" id="XP_026673554.1"/>
    </source>
</evidence>
<dbReference type="KEGG" id="ccal:108629999"/>
<dbReference type="PANTHER" id="PTHR10174">
    <property type="entry name" value="ALPHA-TOCOPHEROL TRANSFER PROTEIN-RELATED"/>
    <property type="match status" value="1"/>
</dbReference>
<gene>
    <name evidence="3" type="primary">LOC108629999</name>
</gene>
<dbReference type="PANTHER" id="PTHR10174:SF213">
    <property type="entry name" value="CRAL-TRIO DOMAIN-CONTAINING PROTEIN"/>
    <property type="match status" value="1"/>
</dbReference>
<dbReference type="InterPro" id="IPR036273">
    <property type="entry name" value="CRAL/TRIO_N_dom_sf"/>
</dbReference>
<dbReference type="GeneID" id="108629999"/>
<dbReference type="PROSITE" id="PS50191">
    <property type="entry name" value="CRAL_TRIO"/>
    <property type="match status" value="2"/>
</dbReference>
<dbReference type="PRINTS" id="PR00180">
    <property type="entry name" value="CRETINALDHBP"/>
</dbReference>
<dbReference type="Proteomes" id="UP000694925">
    <property type="component" value="Unplaced"/>
</dbReference>
<dbReference type="AlphaFoldDB" id="A0AAJ7WET5"/>
<reference evidence="3" key="1">
    <citation type="submission" date="2025-08" db="UniProtKB">
        <authorList>
            <consortium name="RefSeq"/>
        </authorList>
    </citation>
    <scope>IDENTIFICATION</scope>
    <source>
        <tissue evidence="3">Whole body</tissue>
    </source>
</reference>
<feature type="domain" description="CRAL-TRIO" evidence="1">
    <location>
        <begin position="129"/>
        <end position="253"/>
    </location>
</feature>
<sequence length="610" mass="70394">MATKKMLPLPYPYSLEEELKKNPKIKMSDIELLREWCEKQQHLPKLTDLHLIMFLHSNYYSMEAAKSTIENFFTIRSHVPEFFANRDPLGSKELRQAFNTAFVTELPGLSNQGEKILFASLLHNDPLHYSFEDCCKYFFMASDMIGLRNGTCDGYIFIGDASNVSFGHVGRMSPMGMKKLVMYVQEGIPVRLKGIHFINTPSVMDLIMNMAKPFMKGELWNMIHLHSSLKTLEEFVSPDLLPKESGGKARSIMQFNEEQMKEIDSKREWFIEEEKLSKVDESLRIGKSKTANDLFGVEGTFKKLEIDSIMALVQPVKYEDELKKNSDLKDEDVQMLKDWHKKQPHLPPMTEAELALFLYSNYYRIETTKTTIDTYYTVRTHVPEFFANRDPLGVKELRKSFQTITVQVLDKTTPDGYAILYGRLIDEDPSNYVYNDGMKFLSMVIDLWQRKEGTIAGHIILFDMKNVVFGHAARLSPMGLKKYLYYLQEALPVRLKGFHFMNITPVMDVILNMMKPFMKKELLDMLHTHTTLDTLSKFLPVDILPNEAGGKAGPVMELHAKSVKLLEENRDWFLEEERTKRVNESLRPGKGKSATDLFGVEGTFKKLEID</sequence>
<name>A0AAJ7WET5_9HYME</name>
<dbReference type="Pfam" id="PF00650">
    <property type="entry name" value="CRAL_TRIO"/>
    <property type="match status" value="2"/>
</dbReference>
<dbReference type="InterPro" id="IPR036865">
    <property type="entry name" value="CRAL-TRIO_dom_sf"/>
</dbReference>
<dbReference type="SMART" id="SM00516">
    <property type="entry name" value="SEC14"/>
    <property type="match status" value="2"/>
</dbReference>
<proteinExistence type="predicted"/>
<dbReference type="GO" id="GO:0016020">
    <property type="term" value="C:membrane"/>
    <property type="evidence" value="ECO:0007669"/>
    <property type="project" value="TreeGrafter"/>
</dbReference>
<evidence type="ECO:0000259" key="1">
    <source>
        <dbReference type="PROSITE" id="PS50191"/>
    </source>
</evidence>
<feature type="domain" description="CRAL-TRIO" evidence="1">
    <location>
        <begin position="394"/>
        <end position="556"/>
    </location>
</feature>
<dbReference type="SUPFAM" id="SSF52087">
    <property type="entry name" value="CRAL/TRIO domain"/>
    <property type="match status" value="2"/>
</dbReference>
<dbReference type="RefSeq" id="XP_026673554.1">
    <property type="nucleotide sequence ID" value="XM_026817753.1"/>
</dbReference>
<dbReference type="GO" id="GO:1902936">
    <property type="term" value="F:phosphatidylinositol bisphosphate binding"/>
    <property type="evidence" value="ECO:0007669"/>
    <property type="project" value="TreeGrafter"/>
</dbReference>
<accession>A0AAJ7WET5</accession>
<dbReference type="CDD" id="cd00170">
    <property type="entry name" value="SEC14"/>
    <property type="match status" value="2"/>
</dbReference>
<evidence type="ECO:0000313" key="2">
    <source>
        <dbReference type="Proteomes" id="UP000694925"/>
    </source>
</evidence>
<dbReference type="Gene3D" id="3.40.525.10">
    <property type="entry name" value="CRAL-TRIO lipid binding domain"/>
    <property type="match status" value="2"/>
</dbReference>